<sequence>MKMKTKTKMRMKIILLLALVALVFAPKLTVFAKTIEDVKTEDKLLGPVKNYIIIDIYIPRGEDEFSRDKIYRRVEREGHWYSGSLDLKGRGFYGGEIKAKFSGTLFLDD</sequence>
<evidence type="ECO:0000313" key="3">
    <source>
        <dbReference type="Proteomes" id="UP001357733"/>
    </source>
</evidence>
<dbReference type="AlphaFoldDB" id="A0AAW9MVN1"/>
<feature type="signal peptide" evidence="1">
    <location>
        <begin position="1"/>
        <end position="32"/>
    </location>
</feature>
<evidence type="ECO:0000313" key="2">
    <source>
        <dbReference type="EMBL" id="MEB3428747.1"/>
    </source>
</evidence>
<evidence type="ECO:0000256" key="1">
    <source>
        <dbReference type="SAM" id="SignalP"/>
    </source>
</evidence>
<proteinExistence type="predicted"/>
<feature type="chain" id="PRO_5043846966" evidence="1">
    <location>
        <begin position="33"/>
        <end position="109"/>
    </location>
</feature>
<comment type="caution">
    <text evidence="2">The sequence shown here is derived from an EMBL/GenBank/DDBJ whole genome shotgun (WGS) entry which is preliminary data.</text>
</comment>
<organism evidence="2 3">
    <name type="scientific">Citroniella saccharovorans</name>
    <dbReference type="NCBI Taxonomy" id="2053367"/>
    <lineage>
        <taxon>Bacteria</taxon>
        <taxon>Bacillati</taxon>
        <taxon>Bacillota</taxon>
        <taxon>Tissierellia</taxon>
        <taxon>Tissierellales</taxon>
        <taxon>Peptoniphilaceae</taxon>
        <taxon>Citroniella</taxon>
    </lineage>
</organism>
<gene>
    <name evidence="2" type="ORF">VLK81_01705</name>
</gene>
<dbReference type="RefSeq" id="WP_324618778.1">
    <property type="nucleotide sequence ID" value="NZ_JAYKOT010000001.1"/>
</dbReference>
<accession>A0AAW9MVN1</accession>
<keyword evidence="1" id="KW-0732">Signal</keyword>
<protein>
    <submittedName>
        <fullName evidence="2">Uncharacterized protein</fullName>
    </submittedName>
</protein>
<name>A0AAW9MVN1_9FIRM</name>
<dbReference type="Proteomes" id="UP001357733">
    <property type="component" value="Unassembled WGS sequence"/>
</dbReference>
<reference evidence="2 3" key="1">
    <citation type="submission" date="2024-01" db="EMBL/GenBank/DDBJ databases">
        <title>Complete genome sequence of Citroniella saccharovorans strain M6.X9, isolated from human fecal sample.</title>
        <authorList>
            <person name="Cheng G."/>
            <person name="Westerholm M."/>
            <person name="Schnurer A."/>
        </authorList>
    </citation>
    <scope>NUCLEOTIDE SEQUENCE [LARGE SCALE GENOMIC DNA]</scope>
    <source>
        <strain evidence="2 3">DSM 29873</strain>
    </source>
</reference>
<keyword evidence="3" id="KW-1185">Reference proteome</keyword>
<dbReference type="EMBL" id="JAYKOT010000001">
    <property type="protein sequence ID" value="MEB3428747.1"/>
    <property type="molecule type" value="Genomic_DNA"/>
</dbReference>